<reference evidence="2" key="1">
    <citation type="submission" date="2019-11" db="EMBL/GenBank/DDBJ databases">
        <title>Bipolaris sorokiniana Genome sequencing.</title>
        <authorList>
            <person name="Wang H."/>
        </authorList>
    </citation>
    <scope>NUCLEOTIDE SEQUENCE</scope>
</reference>
<dbReference type="EMBL" id="WNKQ01000015">
    <property type="protein sequence ID" value="KAF5846527.1"/>
    <property type="molecule type" value="Genomic_DNA"/>
</dbReference>
<feature type="compositionally biased region" description="Acidic residues" evidence="1">
    <location>
        <begin position="134"/>
        <end position="144"/>
    </location>
</feature>
<name>A0A8H6DSL6_COCSA</name>
<feature type="region of interest" description="Disordered" evidence="1">
    <location>
        <begin position="128"/>
        <end position="171"/>
    </location>
</feature>
<evidence type="ECO:0008006" key="4">
    <source>
        <dbReference type="Google" id="ProtNLM"/>
    </source>
</evidence>
<feature type="compositionally biased region" description="Polar residues" evidence="1">
    <location>
        <begin position="1"/>
        <end position="13"/>
    </location>
</feature>
<dbReference type="Proteomes" id="UP000624244">
    <property type="component" value="Unassembled WGS sequence"/>
</dbReference>
<accession>A0A8H6DSL6</accession>
<organism evidence="2 3">
    <name type="scientific">Cochliobolus sativus</name>
    <name type="common">Common root rot and spot blotch fungus</name>
    <name type="synonym">Bipolaris sorokiniana</name>
    <dbReference type="NCBI Taxonomy" id="45130"/>
    <lineage>
        <taxon>Eukaryota</taxon>
        <taxon>Fungi</taxon>
        <taxon>Dikarya</taxon>
        <taxon>Ascomycota</taxon>
        <taxon>Pezizomycotina</taxon>
        <taxon>Dothideomycetes</taxon>
        <taxon>Pleosporomycetidae</taxon>
        <taxon>Pleosporales</taxon>
        <taxon>Pleosporineae</taxon>
        <taxon>Pleosporaceae</taxon>
        <taxon>Bipolaris</taxon>
    </lineage>
</organism>
<comment type="caution">
    <text evidence="2">The sequence shown here is derived from an EMBL/GenBank/DDBJ whole genome shotgun (WGS) entry which is preliminary data.</text>
</comment>
<proteinExistence type="predicted"/>
<feature type="region of interest" description="Disordered" evidence="1">
    <location>
        <begin position="1"/>
        <end position="34"/>
    </location>
</feature>
<dbReference type="AlphaFoldDB" id="A0A8H6DSL6"/>
<protein>
    <recommendedName>
        <fullName evidence="4">ATP-dependent DNA helicase</fullName>
    </recommendedName>
</protein>
<feature type="region of interest" description="Disordered" evidence="1">
    <location>
        <begin position="534"/>
        <end position="553"/>
    </location>
</feature>
<evidence type="ECO:0000313" key="3">
    <source>
        <dbReference type="Proteomes" id="UP000624244"/>
    </source>
</evidence>
<feature type="compositionally biased region" description="Polar residues" evidence="1">
    <location>
        <begin position="540"/>
        <end position="550"/>
    </location>
</feature>
<feature type="compositionally biased region" description="Basic and acidic residues" evidence="1">
    <location>
        <begin position="62"/>
        <end position="71"/>
    </location>
</feature>
<feature type="region of interest" description="Disordered" evidence="1">
    <location>
        <begin position="48"/>
        <end position="72"/>
    </location>
</feature>
<gene>
    <name evidence="2" type="ORF">GGP41_004578</name>
</gene>
<feature type="compositionally biased region" description="Acidic residues" evidence="1">
    <location>
        <begin position="159"/>
        <end position="171"/>
    </location>
</feature>
<sequence length="700" mass="77222">MTPTPHRIAQTSTEVKRQHRKNGPLLNERQRKQLERELELNKRVTYAREAEERRKAAKKKRTEKEAKEAAARKQLGVGLATQLIGYSHTQAQLKNGMEAFLGLNKKRNDDEKRKKELEITRKLEEAVSNLEKEPWDDDEEDEDKDLGLPQSNASLGEQWADDDLDDDDLDDDSLLEAHNLFMSDSAEETTTNVPPPPPLHATQVTPGPPLASITPKPGPVKEDLDFTRTHGPINKTVEATLDRLAGSLIEFLSQDVSLKTPEWDPALGLLHKLNPVGLPPHRLRIKVGCVVTLLRDLHTSSQLSKSQHLRILRSENDRVECLVLDGRLKGTKTFLTRVPFCAKYRNLDQYPFQRTQFPICVAINYTSSQPPRDTPQAVFKLSSIPDRILPPISYRKTTLPELRAKPQVNLNPDFKLPGLPASKSTLSNISNTTAADTSSKTPALPAPTDCWDDFFESSTQISREIASEAKPKVIGTNTTSIATSLSNVDDLPPMSTQDLNFSLDDLDDEPIHSVPNQPKLETTPMASKIIPTALPERSPCPQTHKTTQVAPVSPRVEPLAVSLKCDPIMTSTHTPTRASAVTNSIRPLMSNKKIAGKCWNPGPFVTGLDAELAKLRASQLPKSMSVANAKRRATAAPSKTHAPPSKKQYAVESHPTLASKPAATTATNTSFDDFIMSTQDAASFFDDDDNLSFGSPPIAV</sequence>
<feature type="region of interest" description="Disordered" evidence="1">
    <location>
        <begin position="185"/>
        <end position="221"/>
    </location>
</feature>
<evidence type="ECO:0000256" key="1">
    <source>
        <dbReference type="SAM" id="MobiDB-lite"/>
    </source>
</evidence>
<evidence type="ECO:0000313" key="2">
    <source>
        <dbReference type="EMBL" id="KAF5846527.1"/>
    </source>
</evidence>